<dbReference type="PANTHER" id="PTHR40057:SF1">
    <property type="entry name" value="SLR1162 PROTEIN"/>
    <property type="match status" value="1"/>
</dbReference>
<dbReference type="AlphaFoldDB" id="W1N9I9"/>
<dbReference type="SUPFAM" id="SSF54909">
    <property type="entry name" value="Dimeric alpha+beta barrel"/>
    <property type="match status" value="1"/>
</dbReference>
<dbReference type="InterPro" id="IPR038762">
    <property type="entry name" value="ABM_predict"/>
</dbReference>
<name>W1N9I9_9GAMM</name>
<keyword evidence="3" id="KW-1185">Reference proteome</keyword>
<reference evidence="2 3" key="1">
    <citation type="submission" date="2013-08" db="EMBL/GenBank/DDBJ databases">
        <title>draft genome of Halomonas huanghegensis, strain BJGMM-B45T.</title>
        <authorList>
            <person name="Miao C."/>
            <person name="Wan Y."/>
            <person name="Jin W."/>
        </authorList>
    </citation>
    <scope>NUCLEOTIDE SEQUENCE [LARGE SCALE GENOMIC DNA]</scope>
    <source>
        <strain evidence="2 3">BJGMM-B45</strain>
    </source>
</reference>
<sequence>MSHHHQSYHHQSHQPVTLMVARRVASRRYADFSRWLDEGRELAADFTGYLGSGILAPPPGDDEYQIIFRFQDAETLERWEHSASRRAWLERGTGLFAAPEEHRAVGMDGWFTSPSPRTPPRWKQAIAIWLAFFPVSLMFQLLFGEALADLPVVPRVLASTLMLTPVMVFFFIPLVTRLLAPWLQAQPGRKLRLRFKRG</sequence>
<evidence type="ECO:0000313" key="3">
    <source>
        <dbReference type="Proteomes" id="UP000019113"/>
    </source>
</evidence>
<evidence type="ECO:0008006" key="4">
    <source>
        <dbReference type="Google" id="ProtNLM"/>
    </source>
</evidence>
<dbReference type="eggNOG" id="COG3224">
    <property type="taxonomic scope" value="Bacteria"/>
</dbReference>
<evidence type="ECO:0000256" key="1">
    <source>
        <dbReference type="SAM" id="Phobius"/>
    </source>
</evidence>
<dbReference type="Proteomes" id="UP000019113">
    <property type="component" value="Unassembled WGS sequence"/>
</dbReference>
<organism evidence="2 3">
    <name type="scientific">Halomonas huangheensis</name>
    <dbReference type="NCBI Taxonomy" id="1178482"/>
    <lineage>
        <taxon>Bacteria</taxon>
        <taxon>Pseudomonadati</taxon>
        <taxon>Pseudomonadota</taxon>
        <taxon>Gammaproteobacteria</taxon>
        <taxon>Oceanospirillales</taxon>
        <taxon>Halomonadaceae</taxon>
        <taxon>Halomonas</taxon>
    </lineage>
</organism>
<dbReference type="RefSeq" id="WP_021818482.1">
    <property type="nucleotide sequence ID" value="NZ_AVBC01000020.1"/>
</dbReference>
<dbReference type="PATRIC" id="fig|1178482.3.peg.1527"/>
<dbReference type="PANTHER" id="PTHR40057">
    <property type="entry name" value="SLR1162 PROTEIN"/>
    <property type="match status" value="1"/>
</dbReference>
<feature type="transmembrane region" description="Helical" evidence="1">
    <location>
        <begin position="156"/>
        <end position="180"/>
    </location>
</feature>
<dbReference type="InterPro" id="IPR011008">
    <property type="entry name" value="Dimeric_a/b-barrel"/>
</dbReference>
<evidence type="ECO:0000313" key="2">
    <source>
        <dbReference type="EMBL" id="ERL51846.1"/>
    </source>
</evidence>
<keyword evidence="1" id="KW-1133">Transmembrane helix</keyword>
<accession>W1N9I9</accession>
<protein>
    <recommendedName>
        <fullName evidence="4">Antibiotic biosynthesis monooxygenase</fullName>
    </recommendedName>
</protein>
<dbReference type="EMBL" id="AVBC01000020">
    <property type="protein sequence ID" value="ERL51846.1"/>
    <property type="molecule type" value="Genomic_DNA"/>
</dbReference>
<gene>
    <name evidence="2" type="ORF">BJB45_11820</name>
</gene>
<keyword evidence="1" id="KW-0812">Transmembrane</keyword>
<dbReference type="Gene3D" id="3.30.70.100">
    <property type="match status" value="1"/>
</dbReference>
<keyword evidence="1" id="KW-0472">Membrane</keyword>
<dbReference type="STRING" id="1178482.AR456_15260"/>
<feature type="transmembrane region" description="Helical" evidence="1">
    <location>
        <begin position="125"/>
        <end position="144"/>
    </location>
</feature>
<proteinExistence type="predicted"/>
<dbReference type="OrthoDB" id="6986893at2"/>
<dbReference type="KEGG" id="hhu:AR456_15260"/>
<comment type="caution">
    <text evidence="2">The sequence shown here is derived from an EMBL/GenBank/DDBJ whole genome shotgun (WGS) entry which is preliminary data.</text>
</comment>